<comment type="caution">
    <text evidence="1">The sequence shown here is derived from an EMBL/GenBank/DDBJ whole genome shotgun (WGS) entry which is preliminary data.</text>
</comment>
<dbReference type="EMBL" id="JACEIK010008202">
    <property type="protein sequence ID" value="MCE3051135.1"/>
    <property type="molecule type" value="Genomic_DNA"/>
</dbReference>
<name>A0ABS8WJZ9_DATST</name>
<accession>A0ABS8WJZ9</accession>
<organism evidence="1 2">
    <name type="scientific">Datura stramonium</name>
    <name type="common">Jimsonweed</name>
    <name type="synonym">Common thornapple</name>
    <dbReference type="NCBI Taxonomy" id="4076"/>
    <lineage>
        <taxon>Eukaryota</taxon>
        <taxon>Viridiplantae</taxon>
        <taxon>Streptophyta</taxon>
        <taxon>Embryophyta</taxon>
        <taxon>Tracheophyta</taxon>
        <taxon>Spermatophyta</taxon>
        <taxon>Magnoliopsida</taxon>
        <taxon>eudicotyledons</taxon>
        <taxon>Gunneridae</taxon>
        <taxon>Pentapetalae</taxon>
        <taxon>asterids</taxon>
        <taxon>lamiids</taxon>
        <taxon>Solanales</taxon>
        <taxon>Solanaceae</taxon>
        <taxon>Solanoideae</taxon>
        <taxon>Datureae</taxon>
        <taxon>Datura</taxon>
    </lineage>
</organism>
<reference evidence="1 2" key="1">
    <citation type="journal article" date="2021" name="BMC Genomics">
        <title>Datura genome reveals duplications of psychoactive alkaloid biosynthetic genes and high mutation rate following tissue culture.</title>
        <authorList>
            <person name="Rajewski A."/>
            <person name="Carter-House D."/>
            <person name="Stajich J."/>
            <person name="Litt A."/>
        </authorList>
    </citation>
    <scope>NUCLEOTIDE SEQUENCE [LARGE SCALE GENOMIC DNA]</scope>
    <source>
        <strain evidence="1">AR-01</strain>
    </source>
</reference>
<dbReference type="Proteomes" id="UP000823775">
    <property type="component" value="Unassembled WGS sequence"/>
</dbReference>
<evidence type="ECO:0000313" key="2">
    <source>
        <dbReference type="Proteomes" id="UP000823775"/>
    </source>
</evidence>
<keyword evidence="2" id="KW-1185">Reference proteome</keyword>
<sequence>MNGEMPKNSFFAKKQECQGIKWKDQHSVFLHSDFHARRNSYFQEESSFCYGKLPVKLDNDECEKIYSFIHHPYDEDMKQMKDRHSSEVSEIAENAGKVLTNEYKVDEPLCST</sequence>
<gene>
    <name evidence="1" type="primary">KIF11_2</name>
    <name evidence="1" type="ORF">HAX54_048976</name>
</gene>
<evidence type="ECO:0000313" key="1">
    <source>
        <dbReference type="EMBL" id="MCE3051135.1"/>
    </source>
</evidence>
<protein>
    <submittedName>
        <fullName evidence="1">Kinesin- protein 11</fullName>
    </submittedName>
</protein>
<proteinExistence type="predicted"/>